<comment type="subcellular location">
    <subcellularLocation>
        <location evidence="1">Membrane</location>
        <topology evidence="1">Multi-pass membrane protein</topology>
    </subcellularLocation>
</comment>
<dbReference type="Gene3D" id="1.20.1250.20">
    <property type="entry name" value="MFS general substrate transporter like domains"/>
    <property type="match status" value="1"/>
</dbReference>
<keyword evidence="4 10" id="KW-0812">Transmembrane</keyword>
<keyword evidence="5 10" id="KW-1133">Transmembrane helix</keyword>
<dbReference type="EMBL" id="JAACLJ010000009">
    <property type="protein sequence ID" value="KAF4580843.1"/>
    <property type="molecule type" value="Genomic_DNA"/>
</dbReference>
<evidence type="ECO:0000313" key="13">
    <source>
        <dbReference type="Proteomes" id="UP000562929"/>
    </source>
</evidence>
<evidence type="ECO:0000259" key="11">
    <source>
        <dbReference type="PROSITE" id="PS50850"/>
    </source>
</evidence>
<feature type="transmembrane region" description="Helical" evidence="10">
    <location>
        <begin position="450"/>
        <end position="477"/>
    </location>
</feature>
<dbReference type="OrthoDB" id="6612291at2759"/>
<evidence type="ECO:0000256" key="1">
    <source>
        <dbReference type="ARBA" id="ARBA00004141"/>
    </source>
</evidence>
<dbReference type="InterPro" id="IPR005829">
    <property type="entry name" value="Sugar_transporter_CS"/>
</dbReference>
<reference evidence="12 13" key="1">
    <citation type="journal article" date="2020" name="G3 (Bethesda)">
        <title>Genetic Underpinnings of Host Manipulation by Ophiocordyceps as Revealed by Comparative Transcriptomics.</title>
        <authorList>
            <person name="Will I."/>
            <person name="Das B."/>
            <person name="Trinh T."/>
            <person name="Brachmann A."/>
            <person name="Ohm R.A."/>
            <person name="de Bekker C."/>
        </authorList>
    </citation>
    <scope>NUCLEOTIDE SEQUENCE [LARGE SCALE GENOMIC DNA]</scope>
    <source>
        <strain evidence="12 13">EC05</strain>
    </source>
</reference>
<dbReference type="Proteomes" id="UP000562929">
    <property type="component" value="Unassembled WGS sequence"/>
</dbReference>
<evidence type="ECO:0000256" key="4">
    <source>
        <dbReference type="ARBA" id="ARBA00022692"/>
    </source>
</evidence>
<keyword evidence="13" id="KW-1185">Reference proteome</keyword>
<dbReference type="PANTHER" id="PTHR48022:SF5">
    <property type="entry name" value="ALPHA-GLUCOSIDES PERMEASE MPH2-RELATED"/>
    <property type="match status" value="1"/>
</dbReference>
<dbReference type="GO" id="GO:0005351">
    <property type="term" value="F:carbohydrate:proton symporter activity"/>
    <property type="evidence" value="ECO:0007669"/>
    <property type="project" value="TreeGrafter"/>
</dbReference>
<keyword evidence="7" id="KW-0462">Maltose metabolism</keyword>
<proteinExistence type="inferred from homology"/>
<dbReference type="PANTHER" id="PTHR48022">
    <property type="entry name" value="PLASTIDIC GLUCOSE TRANSPORTER 4"/>
    <property type="match status" value="1"/>
</dbReference>
<feature type="transmembrane region" description="Helical" evidence="10">
    <location>
        <begin position="204"/>
        <end position="225"/>
    </location>
</feature>
<dbReference type="FunFam" id="1.20.1250.20:FF:000078">
    <property type="entry name" value="MFS maltose transporter, putative"/>
    <property type="match status" value="1"/>
</dbReference>
<evidence type="ECO:0000313" key="12">
    <source>
        <dbReference type="EMBL" id="KAF4580843.1"/>
    </source>
</evidence>
<evidence type="ECO:0000256" key="9">
    <source>
        <dbReference type="SAM" id="MobiDB-lite"/>
    </source>
</evidence>
<keyword evidence="6 10" id="KW-0472">Membrane</keyword>
<dbReference type="GO" id="GO:0016020">
    <property type="term" value="C:membrane"/>
    <property type="evidence" value="ECO:0007669"/>
    <property type="project" value="UniProtKB-SubCell"/>
</dbReference>
<feature type="transmembrane region" description="Helical" evidence="10">
    <location>
        <begin position="359"/>
        <end position="382"/>
    </location>
</feature>
<dbReference type="InterPro" id="IPR036259">
    <property type="entry name" value="MFS_trans_sf"/>
</dbReference>
<evidence type="ECO:0000256" key="10">
    <source>
        <dbReference type="SAM" id="Phobius"/>
    </source>
</evidence>
<comment type="similarity">
    <text evidence="2 8">Belongs to the major facilitator superfamily. Sugar transporter (TC 2.A.1.1) family.</text>
</comment>
<dbReference type="PROSITE" id="PS50850">
    <property type="entry name" value="MFS"/>
    <property type="match status" value="1"/>
</dbReference>
<comment type="caution">
    <text evidence="12">The sequence shown here is derived from an EMBL/GenBank/DDBJ whole genome shotgun (WGS) entry which is preliminary data.</text>
</comment>
<dbReference type="InterPro" id="IPR003663">
    <property type="entry name" value="Sugar/inositol_transpt"/>
</dbReference>
<gene>
    <name evidence="12" type="ORF">GQ602_006980</name>
</gene>
<dbReference type="InterPro" id="IPR020846">
    <property type="entry name" value="MFS_dom"/>
</dbReference>
<dbReference type="GO" id="GO:0000023">
    <property type="term" value="P:maltose metabolic process"/>
    <property type="evidence" value="ECO:0007669"/>
    <property type="project" value="UniProtKB-KW"/>
</dbReference>
<dbReference type="InterPro" id="IPR005828">
    <property type="entry name" value="MFS_sugar_transport-like"/>
</dbReference>
<feature type="transmembrane region" description="Helical" evidence="10">
    <location>
        <begin position="180"/>
        <end position="198"/>
    </location>
</feature>
<feature type="transmembrane region" description="Helical" evidence="10">
    <location>
        <begin position="394"/>
        <end position="414"/>
    </location>
</feature>
<evidence type="ECO:0000256" key="2">
    <source>
        <dbReference type="ARBA" id="ARBA00010992"/>
    </source>
</evidence>
<evidence type="ECO:0000256" key="5">
    <source>
        <dbReference type="ARBA" id="ARBA00022989"/>
    </source>
</evidence>
<feature type="transmembrane region" description="Helical" evidence="10">
    <location>
        <begin position="421"/>
        <end position="444"/>
    </location>
</feature>
<evidence type="ECO:0000256" key="6">
    <source>
        <dbReference type="ARBA" id="ARBA00023136"/>
    </source>
</evidence>
<dbReference type="AlphaFoldDB" id="A0A8H4Q0F8"/>
<feature type="transmembrane region" description="Helical" evidence="10">
    <location>
        <begin position="269"/>
        <end position="290"/>
    </location>
</feature>
<organism evidence="12 13">
    <name type="scientific">Ophiocordyceps camponoti-floridani</name>
    <dbReference type="NCBI Taxonomy" id="2030778"/>
    <lineage>
        <taxon>Eukaryota</taxon>
        <taxon>Fungi</taxon>
        <taxon>Dikarya</taxon>
        <taxon>Ascomycota</taxon>
        <taxon>Pezizomycotina</taxon>
        <taxon>Sordariomycetes</taxon>
        <taxon>Hypocreomycetidae</taxon>
        <taxon>Hypocreales</taxon>
        <taxon>Ophiocordycipitaceae</taxon>
        <taxon>Ophiocordyceps</taxon>
    </lineage>
</organism>
<protein>
    <submittedName>
        <fullName evidence="12">General alpha-glucoside permease</fullName>
    </submittedName>
</protein>
<feature type="region of interest" description="Disordered" evidence="9">
    <location>
        <begin position="1"/>
        <end position="45"/>
    </location>
</feature>
<sequence length="596" mass="65945">MTATIATFDSPPPKSLRPDPSDDGPFEWEKNSGLPELGKLETMTTMGEDDSPFGRLRMMEESLWFSQKLGNSETRNRGPSDKNLTFFQCCRKYYKALAWSGVLLSTMITMAYSKSLVIAILSTPNFEREFGVPRNPDDPSAGLIIEPFWQIALQDASLAGEVVGLMMCGPLTEIVGYRKMMIASLTWACIGVFPAVFFDDLPTLLGSQIVLGISWGVIEILAFMYAAELVPHRLRDVVISSANMCWLIGKLLSAGFLDGFGDKDLGWTAGLPFVFQWVCAVPALLAVFFVPESPWWLIRRGRLRDACLSLDRLSSSKDTDADAAVALMDHTNKTEMKLKYGGARAVDMFKGTNRRRTEIACMVWICQAFSGSSIVNYAPYLMQRAGLDASASGTFATIMYGIAVTGGILSLFVVQYVGRRLLYLLGLGSAVVFLVVAGIVSVALPPSFAVGWTLTALIIVTKLTYDLSIGPVCYILVTEVPAMRLRLNTVAFGRIIYNIGKMANNVVMPQMTNPETWDWKGKVCFVYAGTSLACFIWCYFRLPETKGLAHIEIDILFELKAPANKFAAFRKQLEKTPYNSAVNHDKNPWHGWLSYA</sequence>
<feature type="transmembrane region" description="Helical" evidence="10">
    <location>
        <begin position="237"/>
        <end position="257"/>
    </location>
</feature>
<dbReference type="InterPro" id="IPR050360">
    <property type="entry name" value="MFS_Sugar_Transporters"/>
</dbReference>
<dbReference type="Pfam" id="PF00083">
    <property type="entry name" value="Sugar_tr"/>
    <property type="match status" value="1"/>
</dbReference>
<evidence type="ECO:0000256" key="3">
    <source>
        <dbReference type="ARBA" id="ARBA00022448"/>
    </source>
</evidence>
<dbReference type="SUPFAM" id="SSF103473">
    <property type="entry name" value="MFS general substrate transporter"/>
    <property type="match status" value="1"/>
</dbReference>
<accession>A0A8H4Q0F8</accession>
<keyword evidence="3 8" id="KW-0813">Transport</keyword>
<dbReference type="PROSITE" id="PS00217">
    <property type="entry name" value="SUGAR_TRANSPORT_2"/>
    <property type="match status" value="1"/>
</dbReference>
<name>A0A8H4Q0F8_9HYPO</name>
<evidence type="ECO:0000256" key="8">
    <source>
        <dbReference type="RuleBase" id="RU003346"/>
    </source>
</evidence>
<dbReference type="NCBIfam" id="TIGR00879">
    <property type="entry name" value="SP"/>
    <property type="match status" value="1"/>
</dbReference>
<feature type="domain" description="Major facilitator superfamily (MFS) profile" evidence="11">
    <location>
        <begin position="99"/>
        <end position="546"/>
    </location>
</feature>
<evidence type="ECO:0000256" key="7">
    <source>
        <dbReference type="ARBA" id="ARBA00026248"/>
    </source>
</evidence>